<feature type="region of interest" description="Disordered" evidence="1">
    <location>
        <begin position="129"/>
        <end position="160"/>
    </location>
</feature>
<organism evidence="2 3">
    <name type="scientific">Labeo rohita</name>
    <name type="common">Indian major carp</name>
    <name type="synonym">Cyprinus rohita</name>
    <dbReference type="NCBI Taxonomy" id="84645"/>
    <lineage>
        <taxon>Eukaryota</taxon>
        <taxon>Metazoa</taxon>
        <taxon>Chordata</taxon>
        <taxon>Craniata</taxon>
        <taxon>Vertebrata</taxon>
        <taxon>Euteleostomi</taxon>
        <taxon>Actinopterygii</taxon>
        <taxon>Neopterygii</taxon>
        <taxon>Teleostei</taxon>
        <taxon>Ostariophysi</taxon>
        <taxon>Cypriniformes</taxon>
        <taxon>Cyprinidae</taxon>
        <taxon>Labeoninae</taxon>
        <taxon>Labeonini</taxon>
        <taxon>Labeo</taxon>
    </lineage>
</organism>
<dbReference type="EMBL" id="JACTAM010002726">
    <property type="protein sequence ID" value="KAI2643844.1"/>
    <property type="molecule type" value="Genomic_DNA"/>
</dbReference>
<protein>
    <submittedName>
        <fullName evidence="2">RNA polymerase-associated protein</fullName>
    </submittedName>
</protein>
<comment type="caution">
    <text evidence="2">The sequence shown here is derived from an EMBL/GenBank/DDBJ whole genome shotgun (WGS) entry which is preliminary data.</text>
</comment>
<feature type="compositionally biased region" description="Low complexity" evidence="1">
    <location>
        <begin position="133"/>
        <end position="145"/>
    </location>
</feature>
<gene>
    <name evidence="2" type="ORF">H4Q32_023829</name>
</gene>
<dbReference type="Proteomes" id="UP000830375">
    <property type="component" value="Unassembled WGS sequence"/>
</dbReference>
<evidence type="ECO:0000313" key="3">
    <source>
        <dbReference type="Proteomes" id="UP000830375"/>
    </source>
</evidence>
<sequence>MYPSTSTFDASEALSPISAVTCHTHCSPSAHHLPCRFTSGLPVSSSTQILDSTSALQPIASALAPSSPSPQWPVIARASVGSLVPPVPPWLVVDHPPPQDSTPLSSPRPSISLALSGFSFPLALPSSSVTLAPPQTSGTTSSPQSLESAAMPWTSGSLEK</sequence>
<proteinExistence type="predicted"/>
<accession>A0ABQ8L0J4</accession>
<evidence type="ECO:0000313" key="2">
    <source>
        <dbReference type="EMBL" id="KAI2643844.1"/>
    </source>
</evidence>
<name>A0ABQ8L0J4_LABRO</name>
<reference evidence="2 3" key="1">
    <citation type="submission" date="2022-01" db="EMBL/GenBank/DDBJ databases">
        <title>A high-quality chromosome-level genome assembly of rohu carp, Labeo rohita.</title>
        <authorList>
            <person name="Arick M.A. II"/>
            <person name="Hsu C.-Y."/>
            <person name="Magbanua Z."/>
            <person name="Pechanova O."/>
            <person name="Grover C."/>
            <person name="Miller E."/>
            <person name="Thrash A."/>
            <person name="Ezzel L."/>
            <person name="Alam S."/>
            <person name="Benzie J."/>
            <person name="Hamilton M."/>
            <person name="Karsi A."/>
            <person name="Lawrence M.L."/>
            <person name="Peterson D.G."/>
        </authorList>
    </citation>
    <scope>NUCLEOTIDE SEQUENCE [LARGE SCALE GENOMIC DNA]</scope>
    <source>
        <strain evidence="3">BAU-BD-2019</strain>
        <tissue evidence="2">Blood</tissue>
    </source>
</reference>
<evidence type="ECO:0000256" key="1">
    <source>
        <dbReference type="SAM" id="MobiDB-lite"/>
    </source>
</evidence>
<keyword evidence="3" id="KW-1185">Reference proteome</keyword>